<sequence>RVGHHSTSDDSFAYRMRAEVEDRKRIDNVLEHLYRFLESCGWWDAAVEDVSKACLKSDVLTAFKRVE</sequence>
<evidence type="ECO:0000256" key="2">
    <source>
        <dbReference type="RuleBase" id="RU365014"/>
    </source>
</evidence>
<dbReference type="InterPro" id="IPR050771">
    <property type="entry name" value="Alpha-ketoacid_DH_E1_comp"/>
</dbReference>
<feature type="non-terminal residue" evidence="4">
    <location>
        <position position="67"/>
    </location>
</feature>
<dbReference type="GO" id="GO:0009083">
    <property type="term" value="P:branched-chain amino acid catabolic process"/>
    <property type="evidence" value="ECO:0007669"/>
    <property type="project" value="TreeGrafter"/>
</dbReference>
<dbReference type="GO" id="GO:0003863">
    <property type="term" value="F:branched-chain 2-oxo acid dehydrogenase activity"/>
    <property type="evidence" value="ECO:0007669"/>
    <property type="project" value="UniProtKB-EC"/>
</dbReference>
<reference evidence="4 5" key="1">
    <citation type="journal article" date="2015" name="Fungal Genet. Biol.">
        <title>Evolution of novel wood decay mechanisms in Agaricales revealed by the genome sequences of Fistulina hepatica and Cylindrobasidium torrendii.</title>
        <authorList>
            <person name="Floudas D."/>
            <person name="Held B.W."/>
            <person name="Riley R."/>
            <person name="Nagy L.G."/>
            <person name="Koehler G."/>
            <person name="Ransdell A.S."/>
            <person name="Younus H."/>
            <person name="Chow J."/>
            <person name="Chiniquy J."/>
            <person name="Lipzen A."/>
            <person name="Tritt A."/>
            <person name="Sun H."/>
            <person name="Haridas S."/>
            <person name="LaButti K."/>
            <person name="Ohm R.A."/>
            <person name="Kues U."/>
            <person name="Blanchette R.A."/>
            <person name="Grigoriev I.V."/>
            <person name="Minto R.E."/>
            <person name="Hibbett D.S."/>
        </authorList>
    </citation>
    <scope>NUCLEOTIDE SEQUENCE [LARGE SCALE GENOMIC DNA]</scope>
    <source>
        <strain evidence="4 5">ATCC 64428</strain>
    </source>
</reference>
<dbReference type="EC" id="1.2.4.4" evidence="2"/>
<evidence type="ECO:0000259" key="3">
    <source>
        <dbReference type="Pfam" id="PF00676"/>
    </source>
</evidence>
<dbReference type="PANTHER" id="PTHR43380:SF1">
    <property type="entry name" value="2-OXOISOVALERATE DEHYDROGENASE SUBUNIT ALPHA, MITOCHONDRIAL"/>
    <property type="match status" value="1"/>
</dbReference>
<comment type="similarity">
    <text evidence="2">Belongs to the BCKDHA family.</text>
</comment>
<dbReference type="PANTHER" id="PTHR43380">
    <property type="entry name" value="2-OXOISOVALERATE DEHYDROGENASE SUBUNIT ALPHA, MITOCHONDRIAL"/>
    <property type="match status" value="1"/>
</dbReference>
<dbReference type="Proteomes" id="UP000054144">
    <property type="component" value="Unassembled WGS sequence"/>
</dbReference>
<keyword evidence="5" id="KW-1185">Reference proteome</keyword>
<dbReference type="AlphaFoldDB" id="A0A0D7A4K4"/>
<organism evidence="4 5">
    <name type="scientific">Fistulina hepatica ATCC 64428</name>
    <dbReference type="NCBI Taxonomy" id="1128425"/>
    <lineage>
        <taxon>Eukaryota</taxon>
        <taxon>Fungi</taxon>
        <taxon>Dikarya</taxon>
        <taxon>Basidiomycota</taxon>
        <taxon>Agaricomycotina</taxon>
        <taxon>Agaricomycetes</taxon>
        <taxon>Agaricomycetidae</taxon>
        <taxon>Agaricales</taxon>
        <taxon>Fistulinaceae</taxon>
        <taxon>Fistulina</taxon>
    </lineage>
</organism>
<accession>A0A0D7A4K4</accession>
<gene>
    <name evidence="4" type="ORF">FISHEDRAFT_18373</name>
</gene>
<keyword evidence="1 2" id="KW-0560">Oxidoreductase</keyword>
<dbReference type="InterPro" id="IPR001017">
    <property type="entry name" value="DH_E1"/>
</dbReference>
<dbReference type="Gene3D" id="3.40.50.970">
    <property type="match status" value="1"/>
</dbReference>
<evidence type="ECO:0000256" key="1">
    <source>
        <dbReference type="ARBA" id="ARBA00023002"/>
    </source>
</evidence>
<comment type="catalytic activity">
    <reaction evidence="2">
        <text>N(6)-[(R)-lipoyl]-L-lysyl-[protein] + 3-methyl-2-oxobutanoate + H(+) = N(6)-[(R)-S(8)-2-methylpropanoyldihydrolipoyl]-L-lysyl-[protein] + CO2</text>
        <dbReference type="Rhea" id="RHEA:13457"/>
        <dbReference type="Rhea" id="RHEA-COMP:10474"/>
        <dbReference type="Rhea" id="RHEA-COMP:10497"/>
        <dbReference type="ChEBI" id="CHEBI:11851"/>
        <dbReference type="ChEBI" id="CHEBI:15378"/>
        <dbReference type="ChEBI" id="CHEBI:16526"/>
        <dbReference type="ChEBI" id="CHEBI:83099"/>
        <dbReference type="ChEBI" id="CHEBI:83142"/>
        <dbReference type="EC" id="1.2.4.4"/>
    </reaction>
</comment>
<name>A0A0D7A4K4_9AGAR</name>
<dbReference type="OrthoDB" id="3845at2759"/>
<protein>
    <recommendedName>
        <fullName evidence="2">2-oxoisovalerate dehydrogenase subunit alpha</fullName>
        <ecNumber evidence="2">1.2.4.4</ecNumber>
    </recommendedName>
    <alternativeName>
        <fullName evidence="2">Branched-chain alpha-keto acid dehydrogenase E1 component alpha chain</fullName>
    </alternativeName>
</protein>
<dbReference type="EMBL" id="KN882047">
    <property type="protein sequence ID" value="KIY45680.1"/>
    <property type="molecule type" value="Genomic_DNA"/>
</dbReference>
<comment type="function">
    <text evidence="2">The branched-chain alpha-keto dehydrogenase complex catalyzes the overall conversion of alpha-keto acids to acyl-CoA and CO(2). It contains multiple copies of three enzymatic components: branched-chain alpha-keto acid decarboxylase (E1), lipoamide acyltransferase (E2) and lipoamide dehydrogenase (E3).</text>
</comment>
<comment type="cofactor">
    <cofactor evidence="2">
        <name>thiamine diphosphate</name>
        <dbReference type="ChEBI" id="CHEBI:58937"/>
    </cofactor>
</comment>
<dbReference type="Pfam" id="PF00676">
    <property type="entry name" value="E1_dh"/>
    <property type="match status" value="1"/>
</dbReference>
<dbReference type="InterPro" id="IPR029061">
    <property type="entry name" value="THDP-binding"/>
</dbReference>
<proteinExistence type="inferred from homology"/>
<dbReference type="SUPFAM" id="SSF52518">
    <property type="entry name" value="Thiamin diphosphate-binding fold (THDP-binding)"/>
    <property type="match status" value="1"/>
</dbReference>
<feature type="non-terminal residue" evidence="4">
    <location>
        <position position="1"/>
    </location>
</feature>
<keyword evidence="2" id="KW-0786">Thiamine pyrophosphate</keyword>
<evidence type="ECO:0000313" key="4">
    <source>
        <dbReference type="EMBL" id="KIY45680.1"/>
    </source>
</evidence>
<feature type="domain" description="Dehydrogenase E1 component" evidence="3">
    <location>
        <begin position="1"/>
        <end position="67"/>
    </location>
</feature>
<evidence type="ECO:0000313" key="5">
    <source>
        <dbReference type="Proteomes" id="UP000054144"/>
    </source>
</evidence>